<evidence type="ECO:0000256" key="4">
    <source>
        <dbReference type="ARBA" id="ARBA00022777"/>
    </source>
</evidence>
<protein>
    <recommendedName>
        <fullName evidence="7">Alpha-type protein kinase domain-containing protein</fullName>
    </recommendedName>
</protein>
<keyword evidence="2" id="KW-0808">Transferase</keyword>
<evidence type="ECO:0000256" key="1">
    <source>
        <dbReference type="ARBA" id="ARBA00022527"/>
    </source>
</evidence>
<dbReference type="PROSITE" id="PS51158">
    <property type="entry name" value="ALPHA_KINASE"/>
    <property type="match status" value="1"/>
</dbReference>
<evidence type="ECO:0000313" key="8">
    <source>
        <dbReference type="EMBL" id="CAH3106980.1"/>
    </source>
</evidence>
<accession>A0ABN8NIE1</accession>
<reference evidence="8 9" key="1">
    <citation type="submission" date="2022-05" db="EMBL/GenBank/DDBJ databases">
        <authorList>
            <consortium name="Genoscope - CEA"/>
            <person name="William W."/>
        </authorList>
    </citation>
    <scope>NUCLEOTIDE SEQUENCE [LARGE SCALE GENOMIC DNA]</scope>
</reference>
<dbReference type="InterPro" id="IPR051852">
    <property type="entry name" value="Alpha-type_PK"/>
</dbReference>
<proteinExistence type="predicted"/>
<evidence type="ECO:0000259" key="7">
    <source>
        <dbReference type="PROSITE" id="PS51158"/>
    </source>
</evidence>
<feature type="region of interest" description="Disordered" evidence="6">
    <location>
        <begin position="307"/>
        <end position="332"/>
    </location>
</feature>
<feature type="compositionally biased region" description="Low complexity" evidence="6">
    <location>
        <begin position="307"/>
        <end position="326"/>
    </location>
</feature>
<keyword evidence="4" id="KW-0418">Kinase</keyword>
<organism evidence="8 9">
    <name type="scientific">Porites lobata</name>
    <dbReference type="NCBI Taxonomy" id="104759"/>
    <lineage>
        <taxon>Eukaryota</taxon>
        <taxon>Metazoa</taxon>
        <taxon>Cnidaria</taxon>
        <taxon>Anthozoa</taxon>
        <taxon>Hexacorallia</taxon>
        <taxon>Scleractinia</taxon>
        <taxon>Fungiina</taxon>
        <taxon>Poritidae</taxon>
        <taxon>Porites</taxon>
    </lineage>
</organism>
<evidence type="ECO:0000256" key="2">
    <source>
        <dbReference type="ARBA" id="ARBA00022679"/>
    </source>
</evidence>
<dbReference type="Gene3D" id="3.20.200.10">
    <property type="entry name" value="MHCK/EF2 kinase"/>
    <property type="match status" value="1"/>
</dbReference>
<dbReference type="SUPFAM" id="SSF56112">
    <property type="entry name" value="Protein kinase-like (PK-like)"/>
    <property type="match status" value="1"/>
</dbReference>
<dbReference type="InterPro" id="IPR011009">
    <property type="entry name" value="Kinase-like_dom_sf"/>
</dbReference>
<keyword evidence="9" id="KW-1185">Reference proteome</keyword>
<keyword evidence="1" id="KW-0723">Serine/threonine-protein kinase</keyword>
<gene>
    <name evidence="8" type="ORF">PLOB_00015036</name>
</gene>
<evidence type="ECO:0000256" key="6">
    <source>
        <dbReference type="SAM" id="MobiDB-lite"/>
    </source>
</evidence>
<comment type="caution">
    <text evidence="8">The sequence shown here is derived from an EMBL/GenBank/DDBJ whole genome shotgun (WGS) entry which is preliminary data.</text>
</comment>
<sequence length="675" mass="75048">MAERDREGVFRGSCINHPPHRFGGCERFVLGDGTSKCRTCSCVARSHVAFGPCTRHSCGGYDELPSVSGECCNCGCVPSKHRGDYLLFKSVHVLHTDQSERTDEEGRRWKHIQQLAKAKRNEQLDANPPKRQCRKPGGGRGGPRPNSGRKKSIPKEITATPVKLVSRRLGKYQANGPKEFVSLSGVETGTSEGLTLQTLENVMLGHFLGLTREQAVDRYQFYILKTLRGPKLTMDSHITGKQFYFYWRAGVEMVKRRLACYIFILFKYFSREIDREKCELSVCHLLQDSSDEEEAMRDSLDPLPELESEPLTSLSASNTAATNAPLRSVRSPAPSVVLSKKATDQRRRGQLRGLALAVPSSLPVRPSAVINLGKSIALPPVRQTELPVAITSFTIASDWGSIETEGPLHCVLDVQGFPAQPFGSGTFQNAFKATCIVPNKFLDLSGRYVLKQQKLEGPLTTEAVEDLSSEDMDLMDEESSRKSAKACQISAVANALCQHYNLKCRQIPDYGEEIRVLPSLFVKMTGQFPSCGIMEHEIEGTWQKFLNNDGLDMGGEENQFKLKALAFAHWTFFVTYRVRADYTLSDLEIASTDGRLFGIGNLSCTALEGFKSSHQCNVYCIALELSGVLAKFRRRGRPSFPYDINGIGKETGKSNYRHTAASSKQQVGLWDLFKQ</sequence>
<dbReference type="EMBL" id="CALNXK010000019">
    <property type="protein sequence ID" value="CAH3106980.1"/>
    <property type="molecule type" value="Genomic_DNA"/>
</dbReference>
<dbReference type="Proteomes" id="UP001159405">
    <property type="component" value="Unassembled WGS sequence"/>
</dbReference>
<name>A0ABN8NIE1_9CNID</name>
<evidence type="ECO:0000256" key="5">
    <source>
        <dbReference type="ARBA" id="ARBA00022840"/>
    </source>
</evidence>
<feature type="region of interest" description="Disordered" evidence="6">
    <location>
        <begin position="118"/>
        <end position="157"/>
    </location>
</feature>
<evidence type="ECO:0000256" key="3">
    <source>
        <dbReference type="ARBA" id="ARBA00022741"/>
    </source>
</evidence>
<keyword evidence="5" id="KW-0067">ATP-binding</keyword>
<feature type="domain" description="Alpha-type protein kinase" evidence="7">
    <location>
        <begin position="391"/>
        <end position="628"/>
    </location>
</feature>
<dbReference type="PANTHER" id="PTHR45992">
    <property type="entry name" value="EUKARYOTIC ELONGATION FACTOR 2 KINASE-RELATED"/>
    <property type="match status" value="1"/>
</dbReference>
<dbReference type="SMART" id="SM00811">
    <property type="entry name" value="Alpha_kinase"/>
    <property type="match status" value="1"/>
</dbReference>
<evidence type="ECO:0000313" key="9">
    <source>
        <dbReference type="Proteomes" id="UP001159405"/>
    </source>
</evidence>
<keyword evidence="3" id="KW-0547">Nucleotide-binding</keyword>
<dbReference type="Pfam" id="PF02816">
    <property type="entry name" value="Alpha_kinase"/>
    <property type="match status" value="1"/>
</dbReference>
<dbReference type="CDD" id="cd04515">
    <property type="entry name" value="Alpha_kinase"/>
    <property type="match status" value="1"/>
</dbReference>
<dbReference type="InterPro" id="IPR004166">
    <property type="entry name" value="a-kinase_dom"/>
</dbReference>